<dbReference type="GO" id="GO:0005737">
    <property type="term" value="C:cytoplasm"/>
    <property type="evidence" value="ECO:0007669"/>
    <property type="project" value="UniProtKB-SubCell"/>
</dbReference>
<dbReference type="Gene3D" id="3.30.70.1050">
    <property type="entry name" value="Trigger factor ribosome-binding domain"/>
    <property type="match status" value="1"/>
</dbReference>
<dbReference type="EC" id="5.2.1.8" evidence="3 10"/>
<dbReference type="GO" id="GO:0015031">
    <property type="term" value="P:protein transport"/>
    <property type="evidence" value="ECO:0007669"/>
    <property type="project" value="UniProtKB-UniRule"/>
</dbReference>
<evidence type="ECO:0000259" key="13">
    <source>
        <dbReference type="Pfam" id="PF05698"/>
    </source>
</evidence>
<evidence type="ECO:0000256" key="5">
    <source>
        <dbReference type="ARBA" id="ARBA00023110"/>
    </source>
</evidence>
<dbReference type="SUPFAM" id="SSF109998">
    <property type="entry name" value="Triger factor/SurA peptide-binding domain-like"/>
    <property type="match status" value="1"/>
</dbReference>
<dbReference type="AlphaFoldDB" id="A0A6B0Y5I6"/>
<dbReference type="InterPro" id="IPR008881">
    <property type="entry name" value="Trigger_fac_ribosome-bd_bac"/>
</dbReference>
<keyword evidence="7 10" id="KW-0413">Isomerase</keyword>
<sequence length="443" mass="49638">MQVTETLNEGFKRGYRITVTASELDEKVNGKLAEAAPEIQMKGFRKGKVPTALLKKQFGKRLLGEAMQESVDAAVSEHFKDSDEKPAMEPKVEMQNQDWKEGDDVELALTYEALPEIPEVDFAAFELERLVAQADEAAVNEVLEDFASRVPDYVNRPKSSKAVEGDQLIVDFTCMVDDEVLDEGAGSSVPLVLGMDQFVPGFEAPLFGAVEGESRRVEITFPKDHASKKLAGKLATFQVTVTAVQEPKPAPVDDELAKKFGAEDLKGLKERAEEAIKNEGESVARSILKRALFDELDKVLEFDLPPSLVEREAEHIARQLWHDEHPEVEGHDQEEIKPDDEHKRLAERRVRLGLLLSDLGERSDVTVTDAEMNQAVISQARTLPGRERDYFDLVQSSPAMRSQIHASIFEEKLVDYVLDMITIKERKVSKDELFEAFDALDDE</sequence>
<dbReference type="InterPro" id="IPR046357">
    <property type="entry name" value="PPIase_dom_sf"/>
</dbReference>
<comment type="caution">
    <text evidence="14">The sequence shown here is derived from an EMBL/GenBank/DDBJ whole genome shotgun (WGS) entry which is preliminary data.</text>
</comment>
<evidence type="ECO:0000256" key="3">
    <source>
        <dbReference type="ARBA" id="ARBA00013194"/>
    </source>
</evidence>
<dbReference type="SUPFAM" id="SSF54534">
    <property type="entry name" value="FKBP-like"/>
    <property type="match status" value="1"/>
</dbReference>
<evidence type="ECO:0000256" key="9">
    <source>
        <dbReference type="ARBA" id="ARBA00029986"/>
    </source>
</evidence>
<dbReference type="InterPro" id="IPR037041">
    <property type="entry name" value="Trigger_fac_C_sf"/>
</dbReference>
<feature type="domain" description="Trigger factor C-terminal" evidence="13">
    <location>
        <begin position="265"/>
        <end position="418"/>
    </location>
</feature>
<proteinExistence type="inferred from homology"/>
<dbReference type="EMBL" id="VXRY01000534">
    <property type="protein sequence ID" value="MXY34969.1"/>
    <property type="molecule type" value="Genomic_DNA"/>
</dbReference>
<evidence type="ECO:0000256" key="7">
    <source>
        <dbReference type="ARBA" id="ARBA00023235"/>
    </source>
</evidence>
<dbReference type="Pfam" id="PF00254">
    <property type="entry name" value="FKBP_C"/>
    <property type="match status" value="1"/>
</dbReference>
<dbReference type="GO" id="GO:0006457">
    <property type="term" value="P:protein folding"/>
    <property type="evidence" value="ECO:0007669"/>
    <property type="project" value="UniProtKB-UniRule"/>
</dbReference>
<dbReference type="InterPro" id="IPR036611">
    <property type="entry name" value="Trigger_fac_ribosome-bd_sf"/>
</dbReference>
<organism evidence="14">
    <name type="scientific">Boseongicola sp. SB0664_bin_43</name>
    <dbReference type="NCBI Taxonomy" id="2604844"/>
    <lineage>
        <taxon>Bacteria</taxon>
        <taxon>Pseudomonadati</taxon>
        <taxon>Pseudomonadota</taxon>
        <taxon>Alphaproteobacteria</taxon>
        <taxon>Rhodobacterales</taxon>
        <taxon>Paracoccaceae</taxon>
        <taxon>Boseongicola</taxon>
    </lineage>
</organism>
<name>A0A6B0Y5I6_9RHOB</name>
<dbReference type="SUPFAM" id="SSF102735">
    <property type="entry name" value="Trigger factor ribosome-binding domain"/>
    <property type="match status" value="1"/>
</dbReference>
<dbReference type="InterPro" id="IPR027304">
    <property type="entry name" value="Trigger_fact/SurA_dom_sf"/>
</dbReference>
<keyword evidence="6 10" id="KW-0143">Chaperone</keyword>
<comment type="domain">
    <text evidence="10">Consists of 3 domains; the N-terminus binds the ribosome, the middle domain has PPIase activity, while the C-terminus has intrinsic chaperone activity on its own.</text>
</comment>
<dbReference type="PIRSF" id="PIRSF003095">
    <property type="entry name" value="Trigger_factor"/>
    <property type="match status" value="1"/>
</dbReference>
<keyword evidence="10" id="KW-0132">Cell division</keyword>
<evidence type="ECO:0000259" key="12">
    <source>
        <dbReference type="Pfam" id="PF05697"/>
    </source>
</evidence>
<reference evidence="14" key="1">
    <citation type="submission" date="2019-09" db="EMBL/GenBank/DDBJ databases">
        <title>Characterisation of the sponge microbiome using genome-centric metagenomics.</title>
        <authorList>
            <person name="Engelberts J.P."/>
            <person name="Robbins S.J."/>
            <person name="De Goeij J.M."/>
            <person name="Aranda M."/>
            <person name="Bell S.C."/>
            <person name="Webster N.S."/>
        </authorList>
    </citation>
    <scope>NUCLEOTIDE SEQUENCE</scope>
    <source>
        <strain evidence="14">SB0664_bin_43</strain>
    </source>
</reference>
<protein>
    <recommendedName>
        <fullName evidence="4 10">Trigger factor</fullName>
        <shortName evidence="10">TF</shortName>
        <ecNumber evidence="3 10">5.2.1.8</ecNumber>
    </recommendedName>
    <alternativeName>
        <fullName evidence="9 10">PPIase</fullName>
    </alternativeName>
</protein>
<comment type="subcellular location">
    <subcellularLocation>
        <location evidence="10">Cytoplasm</location>
    </subcellularLocation>
    <text evidence="10">About half TF is bound to the ribosome near the polypeptide exit tunnel while the other half is free in the cytoplasm.</text>
</comment>
<dbReference type="NCBIfam" id="TIGR00115">
    <property type="entry name" value="tig"/>
    <property type="match status" value="1"/>
</dbReference>
<evidence type="ECO:0000256" key="10">
    <source>
        <dbReference type="HAMAP-Rule" id="MF_00303"/>
    </source>
</evidence>
<dbReference type="Gene3D" id="1.10.3120.10">
    <property type="entry name" value="Trigger factor, C-terminal domain"/>
    <property type="match status" value="1"/>
</dbReference>
<dbReference type="InterPro" id="IPR008880">
    <property type="entry name" value="Trigger_fac_C"/>
</dbReference>
<dbReference type="GO" id="GO:0051301">
    <property type="term" value="P:cell division"/>
    <property type="evidence" value="ECO:0007669"/>
    <property type="project" value="UniProtKB-KW"/>
</dbReference>
<dbReference type="HAMAP" id="MF_00303">
    <property type="entry name" value="Trigger_factor_Tig"/>
    <property type="match status" value="1"/>
</dbReference>
<dbReference type="Pfam" id="PF05698">
    <property type="entry name" value="Trigger_C"/>
    <property type="match status" value="1"/>
</dbReference>
<gene>
    <name evidence="10" type="primary">tig</name>
    <name evidence="14" type="ORF">F4Y60_12980</name>
</gene>
<dbReference type="GO" id="GO:0003755">
    <property type="term" value="F:peptidyl-prolyl cis-trans isomerase activity"/>
    <property type="evidence" value="ECO:0007669"/>
    <property type="project" value="UniProtKB-UniRule"/>
</dbReference>
<evidence type="ECO:0000256" key="2">
    <source>
        <dbReference type="ARBA" id="ARBA00005464"/>
    </source>
</evidence>
<feature type="domain" description="Trigger factor ribosome-binding bacterial" evidence="12">
    <location>
        <begin position="1"/>
        <end position="145"/>
    </location>
</feature>
<dbReference type="Pfam" id="PF05697">
    <property type="entry name" value="Trigger_N"/>
    <property type="match status" value="1"/>
</dbReference>
<evidence type="ECO:0000313" key="14">
    <source>
        <dbReference type="EMBL" id="MXY34969.1"/>
    </source>
</evidence>
<keyword evidence="10" id="KW-0131">Cell cycle</keyword>
<evidence type="ECO:0000256" key="6">
    <source>
        <dbReference type="ARBA" id="ARBA00023186"/>
    </source>
</evidence>
<accession>A0A6B0Y5I6</accession>
<evidence type="ECO:0000259" key="11">
    <source>
        <dbReference type="Pfam" id="PF00254"/>
    </source>
</evidence>
<comment type="function">
    <text evidence="8 10">Involved in protein export. Acts as a chaperone by maintaining the newly synthesized protein in an open conformation. Functions as a peptidyl-prolyl cis-trans isomerase.</text>
</comment>
<dbReference type="InterPro" id="IPR001179">
    <property type="entry name" value="PPIase_FKBP_dom"/>
</dbReference>
<evidence type="ECO:0000256" key="1">
    <source>
        <dbReference type="ARBA" id="ARBA00000971"/>
    </source>
</evidence>
<keyword evidence="5 10" id="KW-0697">Rotamase</keyword>
<dbReference type="InterPro" id="IPR005215">
    <property type="entry name" value="Trig_fac"/>
</dbReference>
<dbReference type="Gene3D" id="3.10.50.40">
    <property type="match status" value="1"/>
</dbReference>
<comment type="similarity">
    <text evidence="2 10">Belongs to the FKBP-type PPIase family. Tig subfamily.</text>
</comment>
<evidence type="ECO:0000256" key="4">
    <source>
        <dbReference type="ARBA" id="ARBA00016902"/>
    </source>
</evidence>
<evidence type="ECO:0000256" key="8">
    <source>
        <dbReference type="ARBA" id="ARBA00024849"/>
    </source>
</evidence>
<keyword evidence="10" id="KW-0963">Cytoplasm</keyword>
<comment type="catalytic activity">
    <reaction evidence="1 10">
        <text>[protein]-peptidylproline (omega=180) = [protein]-peptidylproline (omega=0)</text>
        <dbReference type="Rhea" id="RHEA:16237"/>
        <dbReference type="Rhea" id="RHEA-COMP:10747"/>
        <dbReference type="Rhea" id="RHEA-COMP:10748"/>
        <dbReference type="ChEBI" id="CHEBI:83833"/>
        <dbReference type="ChEBI" id="CHEBI:83834"/>
        <dbReference type="EC" id="5.2.1.8"/>
    </reaction>
</comment>
<feature type="domain" description="PPIase FKBP-type" evidence="11">
    <location>
        <begin position="160"/>
        <end position="240"/>
    </location>
</feature>